<evidence type="ECO:0000313" key="2">
    <source>
        <dbReference type="Proteomes" id="UP001597493"/>
    </source>
</evidence>
<sequence length="112" mass="13184">MAVLTESDLHDRFPWSKPVVPALSDQDKADGYFCDPQPWDFAEPVLKLIEQMFLEIESYFANRNEPVEIAIYGMQELFGELQVEMYCPHADVYAIVRRYTRLSRDLFQDEDE</sequence>
<dbReference type="RefSeq" id="WP_379268772.1">
    <property type="nucleotide sequence ID" value="NZ_JBHUMY010000001.1"/>
</dbReference>
<name>A0ABW5QR93_9BACL</name>
<dbReference type="Proteomes" id="UP001597493">
    <property type="component" value="Unassembled WGS sequence"/>
</dbReference>
<dbReference type="EMBL" id="JBHUMY010000001">
    <property type="protein sequence ID" value="MFD2658847.1"/>
    <property type="molecule type" value="Genomic_DNA"/>
</dbReference>
<organism evidence="1 2">
    <name type="scientific">Paenibacillus thailandensis</name>
    <dbReference type="NCBI Taxonomy" id="393250"/>
    <lineage>
        <taxon>Bacteria</taxon>
        <taxon>Bacillati</taxon>
        <taxon>Bacillota</taxon>
        <taxon>Bacilli</taxon>
        <taxon>Bacillales</taxon>
        <taxon>Paenibacillaceae</taxon>
        <taxon>Paenibacillus</taxon>
    </lineage>
</organism>
<evidence type="ECO:0000313" key="1">
    <source>
        <dbReference type="EMBL" id="MFD2658847.1"/>
    </source>
</evidence>
<accession>A0ABW5QR93</accession>
<proteinExistence type="predicted"/>
<protein>
    <submittedName>
        <fullName evidence="1">Uncharacterized protein</fullName>
    </submittedName>
</protein>
<keyword evidence="2" id="KW-1185">Reference proteome</keyword>
<comment type="caution">
    <text evidence="1">The sequence shown here is derived from an EMBL/GenBank/DDBJ whole genome shotgun (WGS) entry which is preliminary data.</text>
</comment>
<reference evidence="2" key="1">
    <citation type="journal article" date="2019" name="Int. J. Syst. Evol. Microbiol.">
        <title>The Global Catalogue of Microorganisms (GCM) 10K type strain sequencing project: providing services to taxonomists for standard genome sequencing and annotation.</title>
        <authorList>
            <consortium name="The Broad Institute Genomics Platform"/>
            <consortium name="The Broad Institute Genome Sequencing Center for Infectious Disease"/>
            <person name="Wu L."/>
            <person name="Ma J."/>
        </authorList>
    </citation>
    <scope>NUCLEOTIDE SEQUENCE [LARGE SCALE GENOMIC DNA]</scope>
    <source>
        <strain evidence="2">TISTR 1827</strain>
    </source>
</reference>
<gene>
    <name evidence="1" type="ORF">ACFSW5_01045</name>
</gene>